<protein>
    <submittedName>
        <fullName evidence="2">Uncharacterized protein</fullName>
    </submittedName>
</protein>
<evidence type="ECO:0000256" key="1">
    <source>
        <dbReference type="SAM" id="MobiDB-lite"/>
    </source>
</evidence>
<dbReference type="EMBL" id="VSRR010018085">
    <property type="protein sequence ID" value="MPC60971.1"/>
    <property type="molecule type" value="Genomic_DNA"/>
</dbReference>
<evidence type="ECO:0000313" key="2">
    <source>
        <dbReference type="EMBL" id="MPC60971.1"/>
    </source>
</evidence>
<reference evidence="2 3" key="1">
    <citation type="submission" date="2019-05" db="EMBL/GenBank/DDBJ databases">
        <title>Another draft genome of Portunus trituberculatus and its Hox gene families provides insights of decapod evolution.</title>
        <authorList>
            <person name="Jeong J.-H."/>
            <person name="Song I."/>
            <person name="Kim S."/>
            <person name="Choi T."/>
            <person name="Kim D."/>
            <person name="Ryu S."/>
            <person name="Kim W."/>
        </authorList>
    </citation>
    <scope>NUCLEOTIDE SEQUENCE [LARGE SCALE GENOMIC DNA]</scope>
    <source>
        <tissue evidence="2">Muscle</tissue>
    </source>
</reference>
<comment type="caution">
    <text evidence="2">The sequence shown here is derived from an EMBL/GenBank/DDBJ whole genome shotgun (WGS) entry which is preliminary data.</text>
</comment>
<evidence type="ECO:0000313" key="3">
    <source>
        <dbReference type="Proteomes" id="UP000324222"/>
    </source>
</evidence>
<feature type="region of interest" description="Disordered" evidence="1">
    <location>
        <begin position="39"/>
        <end position="64"/>
    </location>
</feature>
<proteinExistence type="predicted"/>
<dbReference type="Proteomes" id="UP000324222">
    <property type="component" value="Unassembled WGS sequence"/>
</dbReference>
<keyword evidence="3" id="KW-1185">Reference proteome</keyword>
<name>A0A5B7GLD2_PORTR</name>
<sequence>MCSYDSDCPSVASGRLVSFACESALGLSSSVVAMVVSAPPDSSPPLSQVYRGTSPSRVDSPASSEREAFCGRLLDLLSIWSDSPLPEFIR</sequence>
<feature type="compositionally biased region" description="Polar residues" evidence="1">
    <location>
        <begin position="50"/>
        <end position="63"/>
    </location>
</feature>
<dbReference type="AlphaFoldDB" id="A0A5B7GLD2"/>
<organism evidence="2 3">
    <name type="scientific">Portunus trituberculatus</name>
    <name type="common">Swimming crab</name>
    <name type="synonym">Neptunus trituberculatus</name>
    <dbReference type="NCBI Taxonomy" id="210409"/>
    <lineage>
        <taxon>Eukaryota</taxon>
        <taxon>Metazoa</taxon>
        <taxon>Ecdysozoa</taxon>
        <taxon>Arthropoda</taxon>
        <taxon>Crustacea</taxon>
        <taxon>Multicrustacea</taxon>
        <taxon>Malacostraca</taxon>
        <taxon>Eumalacostraca</taxon>
        <taxon>Eucarida</taxon>
        <taxon>Decapoda</taxon>
        <taxon>Pleocyemata</taxon>
        <taxon>Brachyura</taxon>
        <taxon>Eubrachyura</taxon>
        <taxon>Portunoidea</taxon>
        <taxon>Portunidae</taxon>
        <taxon>Portuninae</taxon>
        <taxon>Portunus</taxon>
    </lineage>
</organism>
<gene>
    <name evidence="2" type="ORF">E2C01_055033</name>
</gene>
<accession>A0A5B7GLD2</accession>